<feature type="compositionally biased region" description="Polar residues" evidence="2">
    <location>
        <begin position="82"/>
        <end position="92"/>
    </location>
</feature>
<dbReference type="PANTHER" id="PTHR43908:SF3">
    <property type="entry name" value="AT29763P-RELATED"/>
    <property type="match status" value="1"/>
</dbReference>
<feature type="region of interest" description="Disordered" evidence="2">
    <location>
        <begin position="286"/>
        <end position="342"/>
    </location>
</feature>
<organism evidence="4 5">
    <name type="scientific">Friedmanniomyces endolithicus</name>
    <dbReference type="NCBI Taxonomy" id="329885"/>
    <lineage>
        <taxon>Eukaryota</taxon>
        <taxon>Fungi</taxon>
        <taxon>Dikarya</taxon>
        <taxon>Ascomycota</taxon>
        <taxon>Pezizomycotina</taxon>
        <taxon>Dothideomycetes</taxon>
        <taxon>Dothideomycetidae</taxon>
        <taxon>Mycosphaerellales</taxon>
        <taxon>Teratosphaeriaceae</taxon>
        <taxon>Friedmanniomyces</taxon>
    </lineage>
</organism>
<evidence type="ECO:0000256" key="1">
    <source>
        <dbReference type="SAM" id="Coils"/>
    </source>
</evidence>
<comment type="caution">
    <text evidence="4">The sequence shown here is derived from an EMBL/GenBank/DDBJ whole genome shotgun (WGS) entry which is preliminary data.</text>
</comment>
<name>A0AAN6F640_9PEZI</name>
<accession>A0AAN6F640</accession>
<sequence>MAPSAITEDYYKILEVSQSATSELTRKSYLRLSLTHHPDRNTGSNQAFQLISQAYETLSNKTKRQEYDLLYPKIIPSRPESQRTQTSQSFGSTPADAEASQDTAQIATLRRTVTERAAQLRTRVYAFETATFELHRNIRQVEKSIEALNSIKAADLAEQAWNNSWGRWLLSPLYKQAEESREEIERKDRARQERRVEKDLKERRLESLRSDLRREESLLDALKKESKAADLRDDQAIRAIETRISDRAARERVARAMAEWERRERMQRQHREQQERQAQEAWARLRKQQAEAEEAAEVARKQENERLRRAYAHSGFDHGGAHQTSPRLVAQSPRSYGMSTLH</sequence>
<dbReference type="InterPro" id="IPR018253">
    <property type="entry name" value="DnaJ_domain_CS"/>
</dbReference>
<reference evidence="4" key="1">
    <citation type="submission" date="2021-12" db="EMBL/GenBank/DDBJ databases">
        <title>Black yeast isolated from Biological Soil Crust.</title>
        <authorList>
            <person name="Kurbessoian T."/>
        </authorList>
    </citation>
    <scope>NUCLEOTIDE SEQUENCE</scope>
    <source>
        <strain evidence="4">CCFEE 5208</strain>
    </source>
</reference>
<dbReference type="Gene3D" id="1.10.287.110">
    <property type="entry name" value="DnaJ domain"/>
    <property type="match status" value="1"/>
</dbReference>
<dbReference type="PROSITE" id="PS50076">
    <property type="entry name" value="DNAJ_2"/>
    <property type="match status" value="1"/>
</dbReference>
<dbReference type="EMBL" id="JASUXU010000185">
    <property type="protein sequence ID" value="KAK0302490.1"/>
    <property type="molecule type" value="Genomic_DNA"/>
</dbReference>
<feature type="coiled-coil region" evidence="1">
    <location>
        <begin position="174"/>
        <end position="232"/>
    </location>
</feature>
<evidence type="ECO:0000313" key="5">
    <source>
        <dbReference type="Proteomes" id="UP001168146"/>
    </source>
</evidence>
<dbReference type="GO" id="GO:0071218">
    <property type="term" value="P:cellular response to misfolded protein"/>
    <property type="evidence" value="ECO:0007669"/>
    <property type="project" value="TreeGrafter"/>
</dbReference>
<keyword evidence="1" id="KW-0175">Coiled coil</keyword>
<feature type="compositionally biased region" description="Basic and acidic residues" evidence="2">
    <location>
        <begin position="297"/>
        <end position="308"/>
    </location>
</feature>
<dbReference type="SMART" id="SM00271">
    <property type="entry name" value="DnaJ"/>
    <property type="match status" value="1"/>
</dbReference>
<protein>
    <recommendedName>
        <fullName evidence="3">J domain-containing protein</fullName>
    </recommendedName>
</protein>
<dbReference type="PANTHER" id="PTHR43908">
    <property type="entry name" value="AT29763P-RELATED"/>
    <property type="match status" value="1"/>
</dbReference>
<dbReference type="Proteomes" id="UP001168146">
    <property type="component" value="Unassembled WGS sequence"/>
</dbReference>
<dbReference type="InterPro" id="IPR001623">
    <property type="entry name" value="DnaJ_domain"/>
</dbReference>
<feature type="compositionally biased region" description="Polar residues" evidence="2">
    <location>
        <begin position="322"/>
        <end position="342"/>
    </location>
</feature>
<evidence type="ECO:0000313" key="4">
    <source>
        <dbReference type="EMBL" id="KAK0302490.1"/>
    </source>
</evidence>
<evidence type="ECO:0000259" key="3">
    <source>
        <dbReference type="PROSITE" id="PS50076"/>
    </source>
</evidence>
<evidence type="ECO:0000256" key="2">
    <source>
        <dbReference type="SAM" id="MobiDB-lite"/>
    </source>
</evidence>
<dbReference type="InterPro" id="IPR036869">
    <property type="entry name" value="J_dom_sf"/>
</dbReference>
<gene>
    <name evidence="4" type="ORF">LTR82_017855</name>
</gene>
<dbReference type="CDD" id="cd06257">
    <property type="entry name" value="DnaJ"/>
    <property type="match status" value="1"/>
</dbReference>
<dbReference type="Pfam" id="PF00226">
    <property type="entry name" value="DnaJ"/>
    <property type="match status" value="1"/>
</dbReference>
<dbReference type="SUPFAM" id="SSF46565">
    <property type="entry name" value="Chaperone J-domain"/>
    <property type="match status" value="1"/>
</dbReference>
<dbReference type="PRINTS" id="PR00625">
    <property type="entry name" value="JDOMAIN"/>
</dbReference>
<dbReference type="GO" id="GO:0005789">
    <property type="term" value="C:endoplasmic reticulum membrane"/>
    <property type="evidence" value="ECO:0007669"/>
    <property type="project" value="TreeGrafter"/>
</dbReference>
<feature type="region of interest" description="Disordered" evidence="2">
    <location>
        <begin position="74"/>
        <end position="103"/>
    </location>
</feature>
<proteinExistence type="predicted"/>
<dbReference type="GO" id="GO:0030544">
    <property type="term" value="F:Hsp70 protein binding"/>
    <property type="evidence" value="ECO:0007669"/>
    <property type="project" value="TreeGrafter"/>
</dbReference>
<dbReference type="InterPro" id="IPR051100">
    <property type="entry name" value="DnaJ_subfamily_B/C"/>
</dbReference>
<dbReference type="PROSITE" id="PS00636">
    <property type="entry name" value="DNAJ_1"/>
    <property type="match status" value="1"/>
</dbReference>
<dbReference type="AlphaFoldDB" id="A0AAN6F640"/>
<feature type="domain" description="J" evidence="3">
    <location>
        <begin position="9"/>
        <end position="71"/>
    </location>
</feature>